<dbReference type="InterPro" id="IPR007077">
    <property type="entry name" value="TfoX_C"/>
</dbReference>
<feature type="domain" description="TfoX C-terminal" evidence="1">
    <location>
        <begin position="3"/>
        <end position="79"/>
    </location>
</feature>
<dbReference type="Gene3D" id="1.10.150.20">
    <property type="entry name" value="5' to 3' exonuclease, C-terminal subdomain"/>
    <property type="match status" value="1"/>
</dbReference>
<dbReference type="InterPro" id="IPR047525">
    <property type="entry name" value="TfoX-like"/>
</dbReference>
<dbReference type="Pfam" id="PF04994">
    <property type="entry name" value="TfoX_C"/>
    <property type="match status" value="1"/>
</dbReference>
<dbReference type="AlphaFoldDB" id="A0A949JWL3"/>
<dbReference type="EMBL" id="JAHQCW010000006">
    <property type="protein sequence ID" value="MBU9735974.1"/>
    <property type="molecule type" value="Genomic_DNA"/>
</dbReference>
<protein>
    <submittedName>
        <fullName evidence="2">TfoX/Sxy family protein</fullName>
    </submittedName>
</protein>
<sequence>MGELGKLPNIGKALEEQLAYVGITTPEQLREAGSKQVWLKILGIDDSACYNRLCALEGAIEGIRWHQLSQEKKDELREFYKSVKK</sequence>
<proteinExistence type="predicted"/>
<dbReference type="PANTHER" id="PTHR36121">
    <property type="entry name" value="PROTEIN SXY"/>
    <property type="match status" value="1"/>
</dbReference>
<reference evidence="2" key="1">
    <citation type="submission" date="2021-06" db="EMBL/GenBank/DDBJ databases">
        <title>Description of novel taxa of the family Lachnospiraceae.</title>
        <authorList>
            <person name="Chaplin A.V."/>
            <person name="Sokolova S.R."/>
            <person name="Pikina A.P."/>
            <person name="Korzhanova M."/>
            <person name="Belova V."/>
            <person name="Korostin D."/>
            <person name="Efimov B.A."/>
        </authorList>
    </citation>
    <scope>NUCLEOTIDE SEQUENCE</scope>
    <source>
        <strain evidence="2">ASD5720</strain>
    </source>
</reference>
<organism evidence="2 3">
    <name type="scientific">Diplocloster agilis</name>
    <dbReference type="NCBI Taxonomy" id="2850323"/>
    <lineage>
        <taxon>Bacteria</taxon>
        <taxon>Bacillati</taxon>
        <taxon>Bacillota</taxon>
        <taxon>Clostridia</taxon>
        <taxon>Lachnospirales</taxon>
        <taxon>Lachnospiraceae</taxon>
        <taxon>Diplocloster</taxon>
    </lineage>
</organism>
<evidence type="ECO:0000313" key="3">
    <source>
        <dbReference type="Proteomes" id="UP000712157"/>
    </source>
</evidence>
<dbReference type="RefSeq" id="WP_158342839.1">
    <property type="nucleotide sequence ID" value="NZ_JAHQCW010000006.1"/>
</dbReference>
<accession>A0A949JWL3</accession>
<keyword evidence="3" id="KW-1185">Reference proteome</keyword>
<evidence type="ECO:0000259" key="1">
    <source>
        <dbReference type="Pfam" id="PF04994"/>
    </source>
</evidence>
<comment type="caution">
    <text evidence="2">The sequence shown here is derived from an EMBL/GenBank/DDBJ whole genome shotgun (WGS) entry which is preliminary data.</text>
</comment>
<gene>
    <name evidence="2" type="ORF">KTH89_05450</name>
</gene>
<dbReference type="Proteomes" id="UP000712157">
    <property type="component" value="Unassembled WGS sequence"/>
</dbReference>
<name>A0A949JWL3_9FIRM</name>
<evidence type="ECO:0000313" key="2">
    <source>
        <dbReference type="EMBL" id="MBU9735974.1"/>
    </source>
</evidence>
<dbReference type="PANTHER" id="PTHR36121:SF1">
    <property type="entry name" value="PROTEIN SXY"/>
    <property type="match status" value="1"/>
</dbReference>